<keyword evidence="1" id="KW-0630">Potassium</keyword>
<keyword evidence="1" id="KW-0812">Transmembrane</keyword>
<organism evidence="3 4">
    <name type="scientific">Roseateles depolymerans</name>
    <dbReference type="NCBI Taxonomy" id="76731"/>
    <lineage>
        <taxon>Bacteria</taxon>
        <taxon>Pseudomonadati</taxon>
        <taxon>Pseudomonadota</taxon>
        <taxon>Betaproteobacteria</taxon>
        <taxon>Burkholderiales</taxon>
        <taxon>Sphaerotilaceae</taxon>
        <taxon>Roseateles</taxon>
    </lineage>
</organism>
<keyword evidence="1" id="KW-0813">Transport</keyword>
<dbReference type="KEGG" id="rdp:RD2015_2727"/>
<dbReference type="NCBIfam" id="NF001454">
    <property type="entry name" value="PRK00315.1"/>
    <property type="match status" value="1"/>
</dbReference>
<feature type="compositionally biased region" description="Low complexity" evidence="2">
    <location>
        <begin position="1"/>
        <end position="18"/>
    </location>
</feature>
<evidence type="ECO:0000256" key="2">
    <source>
        <dbReference type="SAM" id="MobiDB-lite"/>
    </source>
</evidence>
<feature type="compositionally biased region" description="Low complexity" evidence="2">
    <location>
        <begin position="244"/>
        <end position="261"/>
    </location>
</feature>
<dbReference type="NCBIfam" id="TIGR00681">
    <property type="entry name" value="kdpC"/>
    <property type="match status" value="1"/>
</dbReference>
<evidence type="ECO:0000313" key="3">
    <source>
        <dbReference type="EMBL" id="ALV07192.1"/>
    </source>
</evidence>
<dbReference type="Pfam" id="PF02669">
    <property type="entry name" value="KdpC"/>
    <property type="match status" value="1"/>
</dbReference>
<dbReference type="GO" id="GO:0005524">
    <property type="term" value="F:ATP binding"/>
    <property type="evidence" value="ECO:0007669"/>
    <property type="project" value="UniProtKB-UniRule"/>
</dbReference>
<dbReference type="AlphaFoldDB" id="A0A0U3CEP7"/>
<dbReference type="Proteomes" id="UP000060699">
    <property type="component" value="Chromosome"/>
</dbReference>
<name>A0A0U3CEP7_9BURK</name>
<dbReference type="InterPro" id="IPR003820">
    <property type="entry name" value="KdpC"/>
</dbReference>
<gene>
    <name evidence="1" type="primary">kdpC</name>
    <name evidence="3" type="ORF">RD2015_2727</name>
</gene>
<dbReference type="GO" id="GO:0005886">
    <property type="term" value="C:plasma membrane"/>
    <property type="evidence" value="ECO:0007669"/>
    <property type="project" value="UniProtKB-SubCell"/>
</dbReference>
<keyword evidence="1" id="KW-1133">Transmembrane helix</keyword>
<protein>
    <recommendedName>
        <fullName evidence="1">Potassium-transporting ATPase KdpC subunit</fullName>
    </recommendedName>
    <alternativeName>
        <fullName evidence="1">ATP phosphohydrolase [potassium-transporting] C chain</fullName>
    </alternativeName>
    <alternativeName>
        <fullName evidence="1">Potassium-binding and translocating subunit C</fullName>
    </alternativeName>
    <alternativeName>
        <fullName evidence="1">Potassium-translocating ATPase C chain</fullName>
    </alternativeName>
</protein>
<dbReference type="STRING" id="76731.RD2015_2727"/>
<keyword evidence="1" id="KW-0067">ATP-binding</keyword>
<keyword evidence="4" id="KW-1185">Reference proteome</keyword>
<evidence type="ECO:0000256" key="1">
    <source>
        <dbReference type="HAMAP-Rule" id="MF_00276"/>
    </source>
</evidence>
<keyword evidence="1" id="KW-0406">Ion transport</keyword>
<proteinExistence type="inferred from homology"/>
<dbReference type="GO" id="GO:0008556">
    <property type="term" value="F:P-type potassium transmembrane transporter activity"/>
    <property type="evidence" value="ECO:0007669"/>
    <property type="project" value="InterPro"/>
</dbReference>
<keyword evidence="1" id="KW-0633">Potassium transport</keyword>
<keyword evidence="1" id="KW-1003">Cell membrane</keyword>
<feature type="transmembrane region" description="Helical" evidence="1">
    <location>
        <begin position="49"/>
        <end position="72"/>
    </location>
</feature>
<comment type="subunit">
    <text evidence="1">The system is composed of three essential subunits: KdpA, KdpB and KdpC.</text>
</comment>
<comment type="function">
    <text evidence="1">Part of the high-affinity ATP-driven potassium transport (or Kdp) system, which catalyzes the hydrolysis of ATP coupled with the electrogenic transport of potassium into the cytoplasm. This subunit acts as a catalytic chaperone that increases the ATP-binding affinity of the ATP-hydrolyzing subunit KdpB by the formation of a transient KdpB/KdpC/ATP ternary complex.</text>
</comment>
<dbReference type="EMBL" id="CP013729">
    <property type="protein sequence ID" value="ALV07192.1"/>
    <property type="molecule type" value="Genomic_DNA"/>
</dbReference>
<feature type="region of interest" description="Disordered" evidence="2">
    <location>
        <begin position="230"/>
        <end position="261"/>
    </location>
</feature>
<dbReference type="RefSeq" id="WP_083525625.1">
    <property type="nucleotide sequence ID" value="NZ_CP013729.1"/>
</dbReference>
<dbReference type="PATRIC" id="fig|76731.3.peg.2791"/>
<feature type="region of interest" description="Disordered" evidence="2">
    <location>
        <begin position="1"/>
        <end position="34"/>
    </location>
</feature>
<comment type="subcellular location">
    <subcellularLocation>
        <location evidence="1">Cell membrane</location>
        <topology evidence="1">Single-pass membrane protein</topology>
    </subcellularLocation>
</comment>
<sequence>MSSPFSSTPSSPSSPSTPDLRGSERSSAQDAPHNIAEPQPTVLQLLRPALVAFVLLSAVTGLLYPAAVTGLAKAVFPHQASGSLVEANSHVVGSELIGQNFSAPRYFWGRPSATGPMANNAANSGGSNQGPTNPALVDAVKARIEALKAADPGNTAPVPVDLVSASASGLDPHISMAAARYQAARVARERGLPLETVQRLIQSNTESRDLAVLGEPRVNVLMLNLALDKEPGQKAAAPSDGKTPDAAPASPTTSVPPSTAH</sequence>
<keyword evidence="1" id="KW-0472">Membrane</keyword>
<dbReference type="OrthoDB" id="9788285at2"/>
<dbReference type="PANTHER" id="PTHR30042:SF2">
    <property type="entry name" value="POTASSIUM-TRANSPORTING ATPASE KDPC SUBUNIT"/>
    <property type="match status" value="1"/>
</dbReference>
<reference evidence="3 4" key="1">
    <citation type="submission" date="2015-12" db="EMBL/GenBank/DDBJ databases">
        <title>Complete genome of Roseateles depolymerans KCTC 42856.</title>
        <authorList>
            <person name="Kim K.M."/>
        </authorList>
    </citation>
    <scope>NUCLEOTIDE SEQUENCE [LARGE SCALE GENOMIC DNA]</scope>
    <source>
        <strain evidence="3 4">KCTC 42856</strain>
    </source>
</reference>
<accession>A0A0U3CEP7</accession>
<comment type="similarity">
    <text evidence="1">Belongs to the KdpC family.</text>
</comment>
<keyword evidence="1" id="KW-0547">Nucleotide-binding</keyword>
<dbReference type="HAMAP" id="MF_00276">
    <property type="entry name" value="KdpC"/>
    <property type="match status" value="1"/>
</dbReference>
<dbReference type="PANTHER" id="PTHR30042">
    <property type="entry name" value="POTASSIUM-TRANSPORTING ATPASE C CHAIN"/>
    <property type="match status" value="1"/>
</dbReference>
<evidence type="ECO:0000313" key="4">
    <source>
        <dbReference type="Proteomes" id="UP000060699"/>
    </source>
</evidence>